<reference evidence="1 2" key="1">
    <citation type="journal article" date="2021" name="Nat. Plants">
        <title>The Taxus genome provides insights into paclitaxel biosynthesis.</title>
        <authorList>
            <person name="Xiong X."/>
            <person name="Gou J."/>
            <person name="Liao Q."/>
            <person name="Li Y."/>
            <person name="Zhou Q."/>
            <person name="Bi G."/>
            <person name="Li C."/>
            <person name="Du R."/>
            <person name="Wang X."/>
            <person name="Sun T."/>
            <person name="Guo L."/>
            <person name="Liang H."/>
            <person name="Lu P."/>
            <person name="Wu Y."/>
            <person name="Zhang Z."/>
            <person name="Ro D.K."/>
            <person name="Shang Y."/>
            <person name="Huang S."/>
            <person name="Yan J."/>
        </authorList>
    </citation>
    <scope>NUCLEOTIDE SEQUENCE [LARGE SCALE GENOMIC DNA]</scope>
    <source>
        <strain evidence="1">Ta-2019</strain>
    </source>
</reference>
<name>A0AA38LHM2_TAXCH</name>
<evidence type="ECO:0000313" key="1">
    <source>
        <dbReference type="EMBL" id="KAH9325248.1"/>
    </source>
</evidence>
<keyword evidence="2" id="KW-1185">Reference proteome</keyword>
<dbReference type="AlphaFoldDB" id="A0AA38LHM2"/>
<evidence type="ECO:0000313" key="2">
    <source>
        <dbReference type="Proteomes" id="UP000824469"/>
    </source>
</evidence>
<organism evidence="1 2">
    <name type="scientific">Taxus chinensis</name>
    <name type="common">Chinese yew</name>
    <name type="synonym">Taxus wallichiana var. chinensis</name>
    <dbReference type="NCBI Taxonomy" id="29808"/>
    <lineage>
        <taxon>Eukaryota</taxon>
        <taxon>Viridiplantae</taxon>
        <taxon>Streptophyta</taxon>
        <taxon>Embryophyta</taxon>
        <taxon>Tracheophyta</taxon>
        <taxon>Spermatophyta</taxon>
        <taxon>Pinopsida</taxon>
        <taxon>Pinidae</taxon>
        <taxon>Conifers II</taxon>
        <taxon>Cupressales</taxon>
        <taxon>Taxaceae</taxon>
        <taxon>Taxus</taxon>
    </lineage>
</organism>
<proteinExistence type="predicted"/>
<comment type="caution">
    <text evidence="1">The sequence shown here is derived from an EMBL/GenBank/DDBJ whole genome shotgun (WGS) entry which is preliminary data.</text>
</comment>
<feature type="non-terminal residue" evidence="1">
    <location>
        <position position="121"/>
    </location>
</feature>
<dbReference type="PANTHER" id="PTHR46816">
    <property type="entry name" value="OS01G0273500 PROTEIN"/>
    <property type="match status" value="1"/>
</dbReference>
<dbReference type="Proteomes" id="UP000824469">
    <property type="component" value="Unassembled WGS sequence"/>
</dbReference>
<dbReference type="OMA" id="ANMLDEH"/>
<dbReference type="EMBL" id="JAHRHJ020000002">
    <property type="protein sequence ID" value="KAH9325248.1"/>
    <property type="molecule type" value="Genomic_DNA"/>
</dbReference>
<sequence length="121" mass="13841">MSNSSSSSVKRHWWLSSRMLAEKHVRKARHLLQIKESADVFSAINLLDVVLKLGPKCEKALELKARALLYLRRFKDVANMLDEHIPTREIDPLESPPLSRESIELLPSYNVAKQSVAKAFF</sequence>
<dbReference type="PANTHER" id="PTHR46816:SF1">
    <property type="entry name" value="TETRATRICOPEPTIDE REPEAT (TPR)-LIKE SUPERFAMILY PROTEIN"/>
    <property type="match status" value="1"/>
</dbReference>
<gene>
    <name evidence="1" type="ORF">KI387_005426</name>
</gene>
<accession>A0AA38LHM2</accession>
<protein>
    <submittedName>
        <fullName evidence="1">Uncharacterized protein</fullName>
    </submittedName>
</protein>